<gene>
    <name evidence="2" type="ORF">I8J29_31055</name>
</gene>
<name>A0ABS3WJX5_9BACL</name>
<accession>A0ABS3WJX5</accession>
<dbReference type="Gene3D" id="3.40.30.10">
    <property type="entry name" value="Glutaredoxin"/>
    <property type="match status" value="1"/>
</dbReference>
<evidence type="ECO:0000313" key="3">
    <source>
        <dbReference type="Proteomes" id="UP000670947"/>
    </source>
</evidence>
<dbReference type="InterPro" id="IPR036249">
    <property type="entry name" value="Thioredoxin-like_sf"/>
</dbReference>
<proteinExistence type="predicted"/>
<dbReference type="InterPro" id="IPR013766">
    <property type="entry name" value="Thioredoxin_domain"/>
</dbReference>
<organism evidence="2 3">
    <name type="scientific">Paenibacillus artemisiicola</name>
    <dbReference type="NCBI Taxonomy" id="1172618"/>
    <lineage>
        <taxon>Bacteria</taxon>
        <taxon>Bacillati</taxon>
        <taxon>Bacillota</taxon>
        <taxon>Bacilli</taxon>
        <taxon>Bacillales</taxon>
        <taxon>Paenibacillaceae</taxon>
        <taxon>Paenibacillus</taxon>
    </lineage>
</organism>
<reference evidence="2 3" key="1">
    <citation type="submission" date="2021-03" db="EMBL/GenBank/DDBJ databases">
        <title>Paenibacillus artemisicola MWE-103 whole genome sequence.</title>
        <authorList>
            <person name="Ham Y.J."/>
        </authorList>
    </citation>
    <scope>NUCLEOTIDE SEQUENCE [LARGE SCALE GENOMIC DNA]</scope>
    <source>
        <strain evidence="2 3">MWE-103</strain>
    </source>
</reference>
<sequence>MAIEEQTEREWLAREKAPREAVFFFTPLCGTCKIGLRMLEIAQAAGADAPIAKININYAPELRDVWRIASVPALVLVRDGEPVQAEYAMRSVDTLYRLLQTFSSS</sequence>
<protein>
    <submittedName>
        <fullName evidence="2">Thioredoxin family protein</fullName>
    </submittedName>
</protein>
<keyword evidence="3" id="KW-1185">Reference proteome</keyword>
<dbReference type="Pfam" id="PF00085">
    <property type="entry name" value="Thioredoxin"/>
    <property type="match status" value="1"/>
</dbReference>
<dbReference type="RefSeq" id="WP_208851169.1">
    <property type="nucleotide sequence ID" value="NZ_JAGGDJ010000065.1"/>
</dbReference>
<evidence type="ECO:0000313" key="2">
    <source>
        <dbReference type="EMBL" id="MBO7748625.1"/>
    </source>
</evidence>
<dbReference type="EMBL" id="JAGGDJ010000065">
    <property type="protein sequence ID" value="MBO7748625.1"/>
    <property type="molecule type" value="Genomic_DNA"/>
</dbReference>
<dbReference type="SUPFAM" id="SSF52833">
    <property type="entry name" value="Thioredoxin-like"/>
    <property type="match status" value="1"/>
</dbReference>
<evidence type="ECO:0000259" key="1">
    <source>
        <dbReference type="Pfam" id="PF00085"/>
    </source>
</evidence>
<comment type="caution">
    <text evidence="2">The sequence shown here is derived from an EMBL/GenBank/DDBJ whole genome shotgun (WGS) entry which is preliminary data.</text>
</comment>
<dbReference type="CDD" id="cd02947">
    <property type="entry name" value="TRX_family"/>
    <property type="match status" value="1"/>
</dbReference>
<dbReference type="Proteomes" id="UP000670947">
    <property type="component" value="Unassembled WGS sequence"/>
</dbReference>
<feature type="domain" description="Thioredoxin" evidence="1">
    <location>
        <begin position="22"/>
        <end position="98"/>
    </location>
</feature>